<keyword evidence="5" id="KW-0413">Isomerase</keyword>
<dbReference type="PROSITE" id="PS50198">
    <property type="entry name" value="PPIC_PPIASE_2"/>
    <property type="match status" value="1"/>
</dbReference>
<organism evidence="8 9">
    <name type="scientific">Rhodovulum sulfidophilum</name>
    <name type="common">Rhodobacter sulfidophilus</name>
    <dbReference type="NCBI Taxonomy" id="35806"/>
    <lineage>
        <taxon>Bacteria</taxon>
        <taxon>Pseudomonadati</taxon>
        <taxon>Pseudomonadota</taxon>
        <taxon>Alphaproteobacteria</taxon>
        <taxon>Rhodobacterales</taxon>
        <taxon>Paracoccaceae</taxon>
        <taxon>Rhodovulum</taxon>
    </lineage>
</organism>
<dbReference type="Proteomes" id="UP000249185">
    <property type="component" value="Unassembled WGS sequence"/>
</dbReference>
<sequence length="312" mass="33670">MRIKATIFAAMLIGAAGLLPGAAGAANNPYAPALLVNQGVITTYDIEQRTLLIDALGGTGDLRKIAIQQLTEDRVKVQAAKAMGIELPEGAIDTGIEEFARQRGLTREDVDQVLDARGIDLQTMNDFVEAGIMWREVLVQRFRGRATPSEEEIDQALAVQARQPREMVRMAELAIPFAERGEPETVALADQLYRQLSRGGDFGAAAREYSRAATGPEGGALPPLAIDQVPPAVRNQVALMRPGQVTRPTPVAGGLAIIKLISVYDEPPGTPPDPADPEVRDALRQKLFSDRINSFGQGYLQELLSDALIVEK</sequence>
<dbReference type="PANTHER" id="PTHR47637">
    <property type="entry name" value="CHAPERONE SURA"/>
    <property type="match status" value="1"/>
</dbReference>
<dbReference type="Pfam" id="PF00639">
    <property type="entry name" value="Rotamase"/>
    <property type="match status" value="1"/>
</dbReference>
<reference evidence="8 9" key="1">
    <citation type="submission" date="2017-08" db="EMBL/GenBank/DDBJ databases">
        <title>Infants hospitalized years apart are colonized by the same room-sourced microbial strains.</title>
        <authorList>
            <person name="Brooks B."/>
            <person name="Olm M.R."/>
            <person name="Firek B.A."/>
            <person name="Baker R."/>
            <person name="Thomas B.C."/>
            <person name="Morowitz M.J."/>
            <person name="Banfield J.F."/>
        </authorList>
    </citation>
    <scope>NUCLEOTIDE SEQUENCE [LARGE SCALE GENOMIC DNA]</scope>
    <source>
        <strain evidence="8">S2_005_002_R2_34</strain>
    </source>
</reference>
<dbReference type="GO" id="GO:0003755">
    <property type="term" value="F:peptidyl-prolyl cis-trans isomerase activity"/>
    <property type="evidence" value="ECO:0007669"/>
    <property type="project" value="UniProtKB-KW"/>
</dbReference>
<dbReference type="SUPFAM" id="SSF109998">
    <property type="entry name" value="Triger factor/SurA peptide-binding domain-like"/>
    <property type="match status" value="1"/>
</dbReference>
<dbReference type="Gene3D" id="1.10.4030.10">
    <property type="entry name" value="Porin chaperone SurA, peptide-binding domain"/>
    <property type="match status" value="1"/>
</dbReference>
<evidence type="ECO:0000313" key="9">
    <source>
        <dbReference type="Proteomes" id="UP000249185"/>
    </source>
</evidence>
<evidence type="ECO:0000256" key="4">
    <source>
        <dbReference type="ARBA" id="ARBA00031484"/>
    </source>
</evidence>
<dbReference type="InterPro" id="IPR050280">
    <property type="entry name" value="OMP_Chaperone_SurA"/>
</dbReference>
<comment type="caution">
    <text evidence="8">The sequence shown here is derived from an EMBL/GenBank/DDBJ whole genome shotgun (WGS) entry which is preliminary data.</text>
</comment>
<gene>
    <name evidence="8" type="ORF">DI556_07145</name>
</gene>
<name>A0A2W5NDK4_RHOSU</name>
<dbReference type="InterPro" id="IPR027304">
    <property type="entry name" value="Trigger_fact/SurA_dom_sf"/>
</dbReference>
<feature type="domain" description="PpiC" evidence="7">
    <location>
        <begin position="165"/>
        <end position="262"/>
    </location>
</feature>
<evidence type="ECO:0000256" key="5">
    <source>
        <dbReference type="PROSITE-ProRule" id="PRU00278"/>
    </source>
</evidence>
<accession>A0A2W5NDK4</accession>
<keyword evidence="2 6" id="KW-0732">Signal</keyword>
<evidence type="ECO:0000256" key="3">
    <source>
        <dbReference type="ARBA" id="ARBA00030642"/>
    </source>
</evidence>
<evidence type="ECO:0000256" key="1">
    <source>
        <dbReference type="ARBA" id="ARBA00018370"/>
    </source>
</evidence>
<dbReference type="InterPro" id="IPR000297">
    <property type="entry name" value="PPIase_PpiC"/>
</dbReference>
<feature type="signal peptide" evidence="6">
    <location>
        <begin position="1"/>
        <end position="25"/>
    </location>
</feature>
<evidence type="ECO:0000313" key="8">
    <source>
        <dbReference type="EMBL" id="PZQ50329.1"/>
    </source>
</evidence>
<protein>
    <recommendedName>
        <fullName evidence="1">Parvulin-like PPIase</fullName>
    </recommendedName>
    <alternativeName>
        <fullName evidence="3">Peptidyl-prolyl cis-trans isomerase plp</fullName>
    </alternativeName>
    <alternativeName>
        <fullName evidence="4">Rotamase plp</fullName>
    </alternativeName>
</protein>
<dbReference type="SUPFAM" id="SSF54534">
    <property type="entry name" value="FKBP-like"/>
    <property type="match status" value="1"/>
</dbReference>
<dbReference type="EMBL" id="QFPW01000004">
    <property type="protein sequence ID" value="PZQ50329.1"/>
    <property type="molecule type" value="Genomic_DNA"/>
</dbReference>
<feature type="chain" id="PRO_5015873236" description="Parvulin-like PPIase" evidence="6">
    <location>
        <begin position="26"/>
        <end position="312"/>
    </location>
</feature>
<evidence type="ECO:0000256" key="6">
    <source>
        <dbReference type="SAM" id="SignalP"/>
    </source>
</evidence>
<evidence type="ECO:0000256" key="2">
    <source>
        <dbReference type="ARBA" id="ARBA00022729"/>
    </source>
</evidence>
<dbReference type="PANTHER" id="PTHR47637:SF1">
    <property type="entry name" value="CHAPERONE SURA"/>
    <property type="match status" value="1"/>
</dbReference>
<proteinExistence type="predicted"/>
<evidence type="ECO:0000259" key="7">
    <source>
        <dbReference type="PROSITE" id="PS50198"/>
    </source>
</evidence>
<dbReference type="Gene3D" id="3.10.50.40">
    <property type="match status" value="1"/>
</dbReference>
<dbReference type="InterPro" id="IPR046357">
    <property type="entry name" value="PPIase_dom_sf"/>
</dbReference>
<keyword evidence="5" id="KW-0697">Rotamase</keyword>
<dbReference type="AlphaFoldDB" id="A0A2W5NDK4"/>